<protein>
    <submittedName>
        <fullName evidence="1">Uncharacterized protein</fullName>
    </submittedName>
</protein>
<sequence>MDIKDLIALGDKLLYIDEPKFRQIVELLEQMGDHPDIQQTIAVIRPRMVELRVHRRPTMKRLFCDPFEDLFETFGKNDPLPLSVIERALMNSLWPVVEAQIGRPKLKAYHGALQDGPQRDNLAEAFWVEAASVVAALASNTEAGRFDDALDLRLNPDRVRAIADIAMIMSIAAEIRDLKAVLSPKPVSKLHKDHLDGIRDLGRRVARARPDALKIFILLAASRLSNPSALLGGLHDMDFGQKPTERAKLFMELTDTVVGQIEDRSRSLKATPDAQADRLAVADLAVDLIASLDATRNAMELSRNKAFDQRLKEVRGSIHEMVRSQILDNADGGIVGALTAMNGGVNDRAQILQAENQARALRKCASIADSLGLRGELKTVTQKATTSLTEQARKSLGGGATAGGSRTGYTAIRMIELLSGPAEANKLMDDILNGGRR</sequence>
<dbReference type="AlphaFoldDB" id="A0A418VMX1"/>
<proteinExistence type="predicted"/>
<reference evidence="1 2" key="1">
    <citation type="submission" date="2018-09" db="EMBL/GenBank/DDBJ databases">
        <authorList>
            <person name="Zhu H."/>
        </authorList>
    </citation>
    <scope>NUCLEOTIDE SEQUENCE [LARGE SCALE GENOMIC DNA]</scope>
    <source>
        <strain evidence="1 2">K2W22B-5</strain>
    </source>
</reference>
<evidence type="ECO:0000313" key="2">
    <source>
        <dbReference type="Proteomes" id="UP000283458"/>
    </source>
</evidence>
<organism evidence="1 2">
    <name type="scientific">Azospirillum cavernae</name>
    <dbReference type="NCBI Taxonomy" id="2320860"/>
    <lineage>
        <taxon>Bacteria</taxon>
        <taxon>Pseudomonadati</taxon>
        <taxon>Pseudomonadota</taxon>
        <taxon>Alphaproteobacteria</taxon>
        <taxon>Rhodospirillales</taxon>
        <taxon>Azospirillaceae</taxon>
        <taxon>Azospirillum</taxon>
    </lineage>
</organism>
<dbReference type="Proteomes" id="UP000283458">
    <property type="component" value="Unassembled WGS sequence"/>
</dbReference>
<dbReference type="EMBL" id="QYUL01000005">
    <property type="protein sequence ID" value="RJF77530.1"/>
    <property type="molecule type" value="Genomic_DNA"/>
</dbReference>
<dbReference type="RefSeq" id="WP_119833975.1">
    <property type="nucleotide sequence ID" value="NZ_QYUL01000005.1"/>
</dbReference>
<gene>
    <name evidence="1" type="ORF">D3877_27610</name>
</gene>
<comment type="caution">
    <text evidence="1">The sequence shown here is derived from an EMBL/GenBank/DDBJ whole genome shotgun (WGS) entry which is preliminary data.</text>
</comment>
<accession>A0A418VMX1</accession>
<evidence type="ECO:0000313" key="1">
    <source>
        <dbReference type="EMBL" id="RJF77530.1"/>
    </source>
</evidence>
<name>A0A418VMX1_9PROT</name>
<keyword evidence="2" id="KW-1185">Reference proteome</keyword>
<dbReference type="OrthoDB" id="7321797at2"/>